<accession>A0ABU2MQV7</accession>
<evidence type="ECO:0000313" key="1">
    <source>
        <dbReference type="EMBL" id="MDT0343861.1"/>
    </source>
</evidence>
<proteinExistence type="predicted"/>
<protein>
    <submittedName>
        <fullName evidence="1">DUF3224 domain-containing protein</fullName>
    </submittedName>
</protein>
<dbReference type="Gene3D" id="2.40.350.10">
    <property type="entry name" value="SO1590-like"/>
    <property type="match status" value="1"/>
</dbReference>
<keyword evidence="2" id="KW-1185">Reference proteome</keyword>
<evidence type="ECO:0000313" key="2">
    <source>
        <dbReference type="Proteomes" id="UP001183246"/>
    </source>
</evidence>
<comment type="caution">
    <text evidence="1">The sequence shown here is derived from an EMBL/GenBank/DDBJ whole genome shotgun (WGS) entry which is preliminary data.</text>
</comment>
<dbReference type="InterPro" id="IPR021607">
    <property type="entry name" value="DUF3224"/>
</dbReference>
<dbReference type="InterPro" id="IPR023159">
    <property type="entry name" value="SO1590-like_sf"/>
</dbReference>
<dbReference type="SUPFAM" id="SSF159238">
    <property type="entry name" value="SO1590-like"/>
    <property type="match status" value="1"/>
</dbReference>
<sequence>MTTRTTGSFTFADWQESVVAGDEGGPRLAHAVVTNAFTGGIEAQGTRCVYAISYADDATGVFTGYETCTGTVDGRQGSFVLREWGTFDKEGTHCSFEVLPGSGTDGLAGLRGTGGFTAVHGTKSIPYAFDVEWA</sequence>
<dbReference type="RefSeq" id="WP_311704984.1">
    <property type="nucleotide sequence ID" value="NZ_JAVREL010000007.1"/>
</dbReference>
<name>A0ABU2MQV7_9ACTN</name>
<reference evidence="2" key="1">
    <citation type="submission" date="2023-07" db="EMBL/GenBank/DDBJ databases">
        <title>30 novel species of actinomycetes from the DSMZ collection.</title>
        <authorList>
            <person name="Nouioui I."/>
        </authorList>
    </citation>
    <scope>NUCLEOTIDE SEQUENCE [LARGE SCALE GENOMIC DNA]</scope>
    <source>
        <strain evidence="2">DSM 44938</strain>
    </source>
</reference>
<gene>
    <name evidence="1" type="ORF">RM590_14740</name>
</gene>
<dbReference type="Pfam" id="PF11528">
    <property type="entry name" value="DUF3224"/>
    <property type="match status" value="1"/>
</dbReference>
<dbReference type="Proteomes" id="UP001183246">
    <property type="component" value="Unassembled WGS sequence"/>
</dbReference>
<dbReference type="EMBL" id="JAVREL010000007">
    <property type="protein sequence ID" value="MDT0343861.1"/>
    <property type="molecule type" value="Genomic_DNA"/>
</dbReference>
<organism evidence="1 2">
    <name type="scientific">Streptomyces litchfieldiae</name>
    <dbReference type="NCBI Taxonomy" id="3075543"/>
    <lineage>
        <taxon>Bacteria</taxon>
        <taxon>Bacillati</taxon>
        <taxon>Actinomycetota</taxon>
        <taxon>Actinomycetes</taxon>
        <taxon>Kitasatosporales</taxon>
        <taxon>Streptomycetaceae</taxon>
        <taxon>Streptomyces</taxon>
    </lineage>
</organism>